<keyword evidence="4" id="KW-0498">Mitosis</keyword>
<dbReference type="Proteomes" id="UP001438707">
    <property type="component" value="Unassembled WGS sequence"/>
</dbReference>
<comment type="caution">
    <text evidence="9">The sequence shown here is derived from an EMBL/GenBank/DDBJ whole genome shotgun (WGS) entry which is preliminary data.</text>
</comment>
<evidence type="ECO:0000313" key="10">
    <source>
        <dbReference type="Proteomes" id="UP001438707"/>
    </source>
</evidence>
<feature type="signal peptide" evidence="8">
    <location>
        <begin position="1"/>
        <end position="26"/>
    </location>
</feature>
<evidence type="ECO:0000256" key="6">
    <source>
        <dbReference type="ARBA" id="ARBA00023242"/>
    </source>
</evidence>
<dbReference type="GO" id="GO:0007064">
    <property type="term" value="P:mitotic sister chromatid cohesion"/>
    <property type="evidence" value="ECO:0007669"/>
    <property type="project" value="InterPro"/>
</dbReference>
<keyword evidence="6" id="KW-0539">Nucleus</keyword>
<keyword evidence="3" id="KW-0132">Cell division</keyword>
<keyword evidence="10" id="KW-1185">Reference proteome</keyword>
<evidence type="ECO:0000256" key="4">
    <source>
        <dbReference type="ARBA" id="ARBA00022776"/>
    </source>
</evidence>
<dbReference type="Gene3D" id="1.25.40.10">
    <property type="entry name" value="Tetratricopeptide repeat domain"/>
    <property type="match status" value="1"/>
</dbReference>
<name>A0AAW1R3K3_9CHLO</name>
<evidence type="ECO:0000256" key="5">
    <source>
        <dbReference type="ARBA" id="ARBA00022829"/>
    </source>
</evidence>
<evidence type="ECO:0000256" key="2">
    <source>
        <dbReference type="ARBA" id="ARBA00008585"/>
    </source>
</evidence>
<dbReference type="AlphaFoldDB" id="A0AAW1R3K3"/>
<dbReference type="GO" id="GO:0051301">
    <property type="term" value="P:cell division"/>
    <property type="evidence" value="ECO:0007669"/>
    <property type="project" value="UniProtKB-KW"/>
</dbReference>
<dbReference type="GO" id="GO:0005634">
    <property type="term" value="C:nucleus"/>
    <property type="evidence" value="ECO:0007669"/>
    <property type="project" value="UniProtKB-SubCell"/>
</dbReference>
<evidence type="ECO:0000256" key="8">
    <source>
        <dbReference type="SAM" id="SignalP"/>
    </source>
</evidence>
<gene>
    <name evidence="9" type="ORF">WJX74_008420</name>
</gene>
<reference evidence="9 10" key="1">
    <citation type="journal article" date="2024" name="Nat. Commun.">
        <title>Phylogenomics reveals the evolutionary origins of lichenization in chlorophyte algae.</title>
        <authorList>
            <person name="Puginier C."/>
            <person name="Libourel C."/>
            <person name="Otte J."/>
            <person name="Skaloud P."/>
            <person name="Haon M."/>
            <person name="Grisel S."/>
            <person name="Petersen M."/>
            <person name="Berrin J.G."/>
            <person name="Delaux P.M."/>
            <person name="Dal Grande F."/>
            <person name="Keller J."/>
        </authorList>
    </citation>
    <scope>NUCLEOTIDE SEQUENCE [LARGE SCALE GENOMIC DNA]</scope>
    <source>
        <strain evidence="9 10">SAG 2145</strain>
    </source>
</reference>
<comment type="subcellular location">
    <subcellularLocation>
        <location evidence="1">Nucleus</location>
    </subcellularLocation>
</comment>
<protein>
    <submittedName>
        <fullName evidence="9">Uncharacterized protein</fullName>
    </submittedName>
</protein>
<dbReference type="EMBL" id="JALJOS010000016">
    <property type="protein sequence ID" value="KAK9828311.1"/>
    <property type="molecule type" value="Genomic_DNA"/>
</dbReference>
<organism evidence="9 10">
    <name type="scientific">Apatococcus lobatus</name>
    <dbReference type="NCBI Taxonomy" id="904363"/>
    <lineage>
        <taxon>Eukaryota</taxon>
        <taxon>Viridiplantae</taxon>
        <taxon>Chlorophyta</taxon>
        <taxon>core chlorophytes</taxon>
        <taxon>Trebouxiophyceae</taxon>
        <taxon>Chlorellales</taxon>
        <taxon>Chlorellaceae</taxon>
        <taxon>Apatococcus</taxon>
    </lineage>
</organism>
<evidence type="ECO:0000256" key="7">
    <source>
        <dbReference type="ARBA" id="ARBA00023306"/>
    </source>
</evidence>
<accession>A0AAW1R3K3</accession>
<keyword evidence="7" id="KW-0131">Cell cycle</keyword>
<dbReference type="InterPro" id="IPR011990">
    <property type="entry name" value="TPR-like_helical_dom_sf"/>
</dbReference>
<proteinExistence type="inferred from homology"/>
<sequence length="644" mass="68671">MASTSPAPSAAVEALLLLAKGFVARGQPVLAIKCYLAICQSKHELPAVEAFAHVRLGRLLLDHSHNVLEAQQALSKAQLLLERTTGNFELKCEALSGLGRCKRCLRRTRHEQQTYARAITLCRAALATSDRLSAQQWLLHFHLRAARLYMSTADSVGSAVEALETSVKLAAEANSPLAQVLLQALCQLFKAQLLMTDDSRQAETAHQALDACQAILDCQASQPQQQQVSADGAAMASDISAQLRLHHALLRCLLLLSQGSIATLAATASNLSESSRQGNMDQAVRNLQDLFTAAMANPWGYEWLSPPAVAALVHLVSACMLRPSGKLSKALAHLEAGQRDIAECLDKLKIKLKAGQSALSDCSLEECKALLALKVLLTESTIRIQLLQHALPGALAALTGLNQLLAGYPSILQAFVPSVQMLLGHYATACGETTAAASHFSRVACDEAVSPQMRRLAMLHACLAEANSQQPNWVGRAQALLATSAQHQEQPSSESLLEKGLRHLVSGLMQLAEGDEAGGKVALSRALKLAHGELGDHQMVSQVLNALAPVHLGRGDVEGATSMLTSSFTLAHDMKDLPSQIASLQCMDALHARQAATGFQAAADKRPANQEYMQGKLDAWSAGVQRVQQAESGTPHAALLASAE</sequence>
<comment type="similarity">
    <text evidence="2">Belongs to the SCC4/mau-2 family.</text>
</comment>
<dbReference type="InterPro" id="IPR019440">
    <property type="entry name" value="MAU2"/>
</dbReference>
<evidence type="ECO:0000256" key="1">
    <source>
        <dbReference type="ARBA" id="ARBA00004123"/>
    </source>
</evidence>
<evidence type="ECO:0000313" key="9">
    <source>
        <dbReference type="EMBL" id="KAK9828311.1"/>
    </source>
</evidence>
<dbReference type="SUPFAM" id="SSF48452">
    <property type="entry name" value="TPR-like"/>
    <property type="match status" value="1"/>
</dbReference>
<dbReference type="PANTHER" id="PTHR21394">
    <property type="entry name" value="MAU2 CHROMATID COHESION FACTOR HOMOLOG"/>
    <property type="match status" value="1"/>
</dbReference>
<dbReference type="Pfam" id="PF10345">
    <property type="entry name" value="Cohesin_load"/>
    <property type="match status" value="1"/>
</dbReference>
<keyword evidence="5" id="KW-0159">Chromosome partition</keyword>
<evidence type="ECO:0000256" key="3">
    <source>
        <dbReference type="ARBA" id="ARBA00022618"/>
    </source>
</evidence>
<feature type="chain" id="PRO_5043732734" evidence="8">
    <location>
        <begin position="27"/>
        <end position="644"/>
    </location>
</feature>
<dbReference type="GO" id="GO:0007059">
    <property type="term" value="P:chromosome segregation"/>
    <property type="evidence" value="ECO:0007669"/>
    <property type="project" value="UniProtKB-KW"/>
</dbReference>
<keyword evidence="8" id="KW-0732">Signal</keyword>